<comment type="catalytic activity">
    <reaction evidence="6">
        <text>(6S)-NADPHX + ADP = AMP + phosphate + NADPH + H(+)</text>
        <dbReference type="Rhea" id="RHEA:32235"/>
        <dbReference type="ChEBI" id="CHEBI:15378"/>
        <dbReference type="ChEBI" id="CHEBI:43474"/>
        <dbReference type="ChEBI" id="CHEBI:57783"/>
        <dbReference type="ChEBI" id="CHEBI:64076"/>
        <dbReference type="ChEBI" id="CHEBI:456215"/>
        <dbReference type="ChEBI" id="CHEBI:456216"/>
        <dbReference type="EC" id="4.2.1.136"/>
    </reaction>
</comment>
<dbReference type="GO" id="GO:0005524">
    <property type="term" value="F:ATP binding"/>
    <property type="evidence" value="ECO:0007669"/>
    <property type="project" value="UniProtKB-KW"/>
</dbReference>
<protein>
    <recommendedName>
        <fullName evidence="6">ADP-dependent (S)-NAD(P)H-hydrate dehydratase</fullName>
        <ecNumber evidence="6">4.2.1.136</ecNumber>
    </recommendedName>
    <alternativeName>
        <fullName evidence="6">ADP-dependent NAD(P)HX dehydratase</fullName>
    </alternativeName>
</protein>
<organism evidence="8 9">
    <name type="scientific">Candidatus Allofournierella pullistercoris</name>
    <dbReference type="NCBI Taxonomy" id="2838597"/>
    <lineage>
        <taxon>Bacteria</taxon>
        <taxon>Bacillati</taxon>
        <taxon>Bacillota</taxon>
        <taxon>Clostridia</taxon>
        <taxon>Eubacteriales</taxon>
        <taxon>Oscillospiraceae</taxon>
        <taxon>Allofournierella</taxon>
    </lineage>
</organism>
<dbReference type="GO" id="GO:0052855">
    <property type="term" value="F:ADP-dependent NAD(P)H-hydrate dehydratase activity"/>
    <property type="evidence" value="ECO:0007669"/>
    <property type="project" value="UniProtKB-UniRule"/>
</dbReference>
<dbReference type="Pfam" id="PF01256">
    <property type="entry name" value="Carb_kinase"/>
    <property type="match status" value="1"/>
</dbReference>
<evidence type="ECO:0000256" key="3">
    <source>
        <dbReference type="ARBA" id="ARBA00022857"/>
    </source>
</evidence>
<dbReference type="InterPro" id="IPR017953">
    <property type="entry name" value="Carbohydrate_kinase_pred_CS"/>
</dbReference>
<comment type="caution">
    <text evidence="8">The sequence shown here is derived from an EMBL/GenBank/DDBJ whole genome shotgun (WGS) entry which is preliminary data.</text>
</comment>
<dbReference type="EMBL" id="JAHLFP010000016">
    <property type="protein sequence ID" value="MBU3805712.1"/>
    <property type="molecule type" value="Genomic_DNA"/>
</dbReference>
<evidence type="ECO:0000256" key="5">
    <source>
        <dbReference type="ARBA" id="ARBA00023239"/>
    </source>
</evidence>
<comment type="catalytic activity">
    <reaction evidence="6">
        <text>(6S)-NADHX + ADP = AMP + phosphate + NADH + H(+)</text>
        <dbReference type="Rhea" id="RHEA:32223"/>
        <dbReference type="ChEBI" id="CHEBI:15378"/>
        <dbReference type="ChEBI" id="CHEBI:43474"/>
        <dbReference type="ChEBI" id="CHEBI:57945"/>
        <dbReference type="ChEBI" id="CHEBI:64074"/>
        <dbReference type="ChEBI" id="CHEBI:456215"/>
        <dbReference type="ChEBI" id="CHEBI:456216"/>
        <dbReference type="EC" id="4.2.1.136"/>
    </reaction>
</comment>
<evidence type="ECO:0000313" key="9">
    <source>
        <dbReference type="Proteomes" id="UP000713596"/>
    </source>
</evidence>
<keyword evidence="2 6" id="KW-0067">ATP-binding</keyword>
<dbReference type="InterPro" id="IPR000631">
    <property type="entry name" value="CARKD"/>
</dbReference>
<feature type="binding site" evidence="6">
    <location>
        <position position="163"/>
    </location>
    <ligand>
        <name>(6S)-NADPHX</name>
        <dbReference type="ChEBI" id="CHEBI:64076"/>
    </ligand>
</feature>
<comment type="cofactor">
    <cofactor evidence="6">
        <name>Mg(2+)</name>
        <dbReference type="ChEBI" id="CHEBI:18420"/>
    </cofactor>
</comment>
<comment type="subunit">
    <text evidence="6">Homotetramer.</text>
</comment>
<name>A0A948T1L5_9FIRM</name>
<evidence type="ECO:0000313" key="8">
    <source>
        <dbReference type="EMBL" id="MBU3805712.1"/>
    </source>
</evidence>
<dbReference type="GO" id="GO:0046496">
    <property type="term" value="P:nicotinamide nucleotide metabolic process"/>
    <property type="evidence" value="ECO:0007669"/>
    <property type="project" value="UniProtKB-UniRule"/>
</dbReference>
<proteinExistence type="inferred from homology"/>
<dbReference type="PROSITE" id="PS51383">
    <property type="entry name" value="YJEF_C_3"/>
    <property type="match status" value="1"/>
</dbReference>
<accession>A0A948T1L5</accession>
<evidence type="ECO:0000259" key="7">
    <source>
        <dbReference type="PROSITE" id="PS51383"/>
    </source>
</evidence>
<evidence type="ECO:0000256" key="1">
    <source>
        <dbReference type="ARBA" id="ARBA00022741"/>
    </source>
</evidence>
<dbReference type="Proteomes" id="UP000713596">
    <property type="component" value="Unassembled WGS sequence"/>
</dbReference>
<reference evidence="8" key="2">
    <citation type="submission" date="2021-04" db="EMBL/GenBank/DDBJ databases">
        <authorList>
            <person name="Gilroy R."/>
        </authorList>
    </citation>
    <scope>NUCLEOTIDE SEQUENCE</scope>
    <source>
        <strain evidence="8">B5_2728</strain>
    </source>
</reference>
<dbReference type="CDD" id="cd01171">
    <property type="entry name" value="YXKO-related"/>
    <property type="match status" value="1"/>
</dbReference>
<feature type="binding site" evidence="6">
    <location>
        <position position="229"/>
    </location>
    <ligand>
        <name>AMP</name>
        <dbReference type="ChEBI" id="CHEBI:456215"/>
    </ligand>
</feature>
<dbReference type="PANTHER" id="PTHR12592">
    <property type="entry name" value="ATP-DEPENDENT (S)-NAD(P)H-HYDRATE DEHYDRATASE FAMILY MEMBER"/>
    <property type="match status" value="1"/>
</dbReference>
<reference evidence="8" key="1">
    <citation type="journal article" date="2021" name="PeerJ">
        <title>Extensive microbial diversity within the chicken gut microbiome revealed by metagenomics and culture.</title>
        <authorList>
            <person name="Gilroy R."/>
            <person name="Ravi A."/>
            <person name="Getino M."/>
            <person name="Pursley I."/>
            <person name="Horton D.L."/>
            <person name="Alikhan N.F."/>
            <person name="Baker D."/>
            <person name="Gharbi K."/>
            <person name="Hall N."/>
            <person name="Watson M."/>
            <person name="Adriaenssens E.M."/>
            <person name="Foster-Nyarko E."/>
            <person name="Jarju S."/>
            <person name="Secka A."/>
            <person name="Antonio M."/>
            <person name="Oren A."/>
            <person name="Chaudhuri R.R."/>
            <person name="La Ragione R."/>
            <person name="Hildebrand F."/>
            <person name="Pallen M.J."/>
        </authorList>
    </citation>
    <scope>NUCLEOTIDE SEQUENCE</scope>
    <source>
        <strain evidence="8">B5_2728</strain>
    </source>
</reference>
<keyword evidence="3 6" id="KW-0521">NADP</keyword>
<comment type="similarity">
    <text evidence="6">Belongs to the NnrD/CARKD family.</text>
</comment>
<dbReference type="HAMAP" id="MF_01965">
    <property type="entry name" value="NADHX_dehydratase"/>
    <property type="match status" value="1"/>
</dbReference>
<feature type="binding site" evidence="6">
    <location>
        <position position="112"/>
    </location>
    <ligand>
        <name>(6S)-NADPHX</name>
        <dbReference type="ChEBI" id="CHEBI:64076"/>
    </ligand>
</feature>
<dbReference type="AlphaFoldDB" id="A0A948T1L5"/>
<evidence type="ECO:0000256" key="2">
    <source>
        <dbReference type="ARBA" id="ARBA00022840"/>
    </source>
</evidence>
<comment type="function">
    <text evidence="6">Catalyzes the dehydration of the S-form of NAD(P)HX at the expense of ADP, which is converted to AMP. Together with NAD(P)HX epimerase, which catalyzes the epimerization of the S- and R-forms, the enzyme allows the repair of both epimers of NAD(P)HX, a damaged form of NAD(P)H that is a result of enzymatic or heat-dependent hydration.</text>
</comment>
<feature type="binding site" evidence="6">
    <location>
        <begin position="200"/>
        <end position="204"/>
    </location>
    <ligand>
        <name>AMP</name>
        <dbReference type="ChEBI" id="CHEBI:456215"/>
    </ligand>
</feature>
<feature type="binding site" evidence="6">
    <location>
        <position position="41"/>
    </location>
    <ligand>
        <name>(6S)-NADPHX</name>
        <dbReference type="ChEBI" id="CHEBI:64076"/>
    </ligand>
</feature>
<feature type="binding site" evidence="6">
    <location>
        <position position="230"/>
    </location>
    <ligand>
        <name>(6S)-NADPHX</name>
        <dbReference type="ChEBI" id="CHEBI:64076"/>
    </ligand>
</feature>
<keyword evidence="5 6" id="KW-0456">Lyase</keyword>
<keyword evidence="1 6" id="KW-0547">Nucleotide-binding</keyword>
<evidence type="ECO:0000256" key="4">
    <source>
        <dbReference type="ARBA" id="ARBA00023027"/>
    </source>
</evidence>
<dbReference type="EC" id="4.2.1.136" evidence="6"/>
<gene>
    <name evidence="6" type="primary">nnrD</name>
    <name evidence="8" type="ORF">H9882_02275</name>
</gene>
<dbReference type="InterPro" id="IPR029056">
    <property type="entry name" value="Ribokinase-like"/>
</dbReference>
<dbReference type="GO" id="GO:0110051">
    <property type="term" value="P:metabolite repair"/>
    <property type="evidence" value="ECO:0007669"/>
    <property type="project" value="TreeGrafter"/>
</dbReference>
<dbReference type="PROSITE" id="PS01050">
    <property type="entry name" value="YJEF_C_2"/>
    <property type="match status" value="1"/>
</dbReference>
<dbReference type="GO" id="GO:0052856">
    <property type="term" value="F:NAD(P)HX epimerase activity"/>
    <property type="evidence" value="ECO:0007669"/>
    <property type="project" value="TreeGrafter"/>
</dbReference>
<dbReference type="Gene3D" id="3.40.1190.20">
    <property type="match status" value="1"/>
</dbReference>
<dbReference type="NCBIfam" id="TIGR00196">
    <property type="entry name" value="yjeF_cterm"/>
    <property type="match status" value="1"/>
</dbReference>
<feature type="domain" description="YjeF C-terminal" evidence="7">
    <location>
        <begin position="6"/>
        <end position="289"/>
    </location>
</feature>
<dbReference type="SUPFAM" id="SSF53613">
    <property type="entry name" value="Ribokinase-like"/>
    <property type="match status" value="1"/>
</dbReference>
<dbReference type="PANTHER" id="PTHR12592:SF0">
    <property type="entry name" value="ATP-DEPENDENT (S)-NAD(P)H-HYDRATE DEHYDRATASE"/>
    <property type="match status" value="1"/>
</dbReference>
<evidence type="ECO:0000256" key="6">
    <source>
        <dbReference type="HAMAP-Rule" id="MF_01965"/>
    </source>
</evidence>
<sequence>MAQEITSSLVWQWLPQRKADSHKGSYGNLLAVCGSDSFRGAAVLCSLGALRTGCGILTVACTQTVASTVMTHCPEAVLLVCKQSSEGGLYAGDTGQILGKLAKFNALVLGPGLGNTAGTSQIVELLASAAAGHVVLDADALNAVAGLPQLPRPVERTLVLTPHPGEMARLCGLTIAEVNANRESIAAGYARANQCVVVLKGHHTIVAGPDGQVLRNSTGNPGLARGGSGDVLSGMIGSFLAQGLSPLHAAACGVWLHGAAADRTAQRLGQYGMLPQDIFQDLGQLFAENGR</sequence>
<keyword evidence="4 6" id="KW-0520">NAD</keyword>